<keyword evidence="4 6" id="KW-0067">ATP-binding</keyword>
<reference evidence="6 7" key="1">
    <citation type="submission" date="2018-06" db="EMBL/GenBank/DDBJ databases">
        <title>Genome sequencing of Oceanotoga sp. sy52.</title>
        <authorList>
            <person name="Mori K."/>
        </authorList>
    </citation>
    <scope>NUCLEOTIDE SEQUENCE [LARGE SCALE GENOMIC DNA]</scope>
    <source>
        <strain evidence="7">sy52</strain>
    </source>
</reference>
<evidence type="ECO:0000259" key="5">
    <source>
        <dbReference type="PROSITE" id="PS50893"/>
    </source>
</evidence>
<dbReference type="EMBL" id="AP018712">
    <property type="protein sequence ID" value="BBE30824.1"/>
    <property type="molecule type" value="Genomic_DNA"/>
</dbReference>
<comment type="similarity">
    <text evidence="1">Belongs to the ABC transporter superfamily.</text>
</comment>
<dbReference type="Proteomes" id="UP000516361">
    <property type="component" value="Chromosome"/>
</dbReference>
<dbReference type="Gene3D" id="3.40.50.300">
    <property type="entry name" value="P-loop containing nucleotide triphosphate hydrolases"/>
    <property type="match status" value="1"/>
</dbReference>
<dbReference type="PANTHER" id="PTHR42734">
    <property type="entry name" value="METAL TRANSPORT SYSTEM ATP-BINDING PROTEIN TM_0124-RELATED"/>
    <property type="match status" value="1"/>
</dbReference>
<evidence type="ECO:0000256" key="2">
    <source>
        <dbReference type="ARBA" id="ARBA00022448"/>
    </source>
</evidence>
<dbReference type="CDD" id="cd03235">
    <property type="entry name" value="ABC_Metallic_Cations"/>
    <property type="match status" value="1"/>
</dbReference>
<dbReference type="PROSITE" id="PS50893">
    <property type="entry name" value="ABC_TRANSPORTER_2"/>
    <property type="match status" value="1"/>
</dbReference>
<dbReference type="Pfam" id="PF00005">
    <property type="entry name" value="ABC_tran"/>
    <property type="match status" value="1"/>
</dbReference>
<organism evidence="6 7">
    <name type="scientific">Tepiditoga spiralis</name>
    <dbReference type="NCBI Taxonomy" id="2108365"/>
    <lineage>
        <taxon>Bacteria</taxon>
        <taxon>Thermotogati</taxon>
        <taxon>Thermotogota</taxon>
        <taxon>Thermotogae</taxon>
        <taxon>Petrotogales</taxon>
        <taxon>Petrotogaceae</taxon>
        <taxon>Tepiditoga</taxon>
    </lineage>
</organism>
<evidence type="ECO:0000256" key="4">
    <source>
        <dbReference type="ARBA" id="ARBA00022840"/>
    </source>
</evidence>
<keyword evidence="7" id="KW-1185">Reference proteome</keyword>
<dbReference type="InParanoid" id="A0A7G1G6Q4"/>
<dbReference type="InterPro" id="IPR003439">
    <property type="entry name" value="ABC_transporter-like_ATP-bd"/>
</dbReference>
<sequence>MQKSKKIVMSVDQLNYKVENNEILRNISFNIYENEFVGIIGPNGAGKTTLIKILLNEIKEYQGKVNIYKKIGYVPQHDYFDKSFPIKAYEIVLMGMYKEIGIFKHYKKYHKEKVHELLKLLQIDYLYDRKVGKLSGGEYQRLMLARALASNPEILILDEPEAGVDKKGELLFYKTLKELNKNMTIIMVSHDLSMVFKETNKVMCLNHSLHCHKSTADMTADDLKKIYSESLEMLVHIDKPLKVVSKND</sequence>
<evidence type="ECO:0000256" key="1">
    <source>
        <dbReference type="ARBA" id="ARBA00005417"/>
    </source>
</evidence>
<evidence type="ECO:0000256" key="3">
    <source>
        <dbReference type="ARBA" id="ARBA00022741"/>
    </source>
</evidence>
<dbReference type="SUPFAM" id="SSF52540">
    <property type="entry name" value="P-loop containing nucleoside triphosphate hydrolases"/>
    <property type="match status" value="1"/>
</dbReference>
<dbReference type="SMART" id="SM00382">
    <property type="entry name" value="AAA"/>
    <property type="match status" value="1"/>
</dbReference>
<dbReference type="InterPro" id="IPR003593">
    <property type="entry name" value="AAA+_ATPase"/>
</dbReference>
<name>A0A7G1G6Q4_9BACT</name>
<proteinExistence type="inferred from homology"/>
<dbReference type="GO" id="GO:0005524">
    <property type="term" value="F:ATP binding"/>
    <property type="evidence" value="ECO:0007669"/>
    <property type="project" value="UniProtKB-KW"/>
</dbReference>
<protein>
    <submittedName>
        <fullName evidence="6">Putative metal transport system ATP-binding protein</fullName>
    </submittedName>
</protein>
<feature type="domain" description="ABC transporter" evidence="5">
    <location>
        <begin position="9"/>
        <end position="232"/>
    </location>
</feature>
<dbReference type="RefSeq" id="WP_190615891.1">
    <property type="nucleotide sequence ID" value="NZ_AP018712.1"/>
</dbReference>
<keyword evidence="3" id="KW-0547">Nucleotide-binding</keyword>
<accession>A0A7G1G6Q4</accession>
<dbReference type="AlphaFoldDB" id="A0A7G1G6Q4"/>
<dbReference type="GO" id="GO:0016887">
    <property type="term" value="F:ATP hydrolysis activity"/>
    <property type="evidence" value="ECO:0007669"/>
    <property type="project" value="InterPro"/>
</dbReference>
<dbReference type="InterPro" id="IPR050153">
    <property type="entry name" value="Metal_Ion_Import_ABC"/>
</dbReference>
<dbReference type="KEGG" id="ocy:OSSY52_09650"/>
<gene>
    <name evidence="6" type="ORF">OSSY52_09650</name>
</gene>
<dbReference type="FunCoup" id="A0A7G1G6Q4">
    <property type="interactions" value="122"/>
</dbReference>
<evidence type="ECO:0000313" key="6">
    <source>
        <dbReference type="EMBL" id="BBE30824.1"/>
    </source>
</evidence>
<dbReference type="InterPro" id="IPR027417">
    <property type="entry name" value="P-loop_NTPase"/>
</dbReference>
<keyword evidence="2" id="KW-0813">Transport</keyword>
<dbReference type="PANTHER" id="PTHR42734:SF17">
    <property type="entry name" value="METAL TRANSPORT SYSTEM ATP-BINDING PROTEIN TM_0124-RELATED"/>
    <property type="match status" value="1"/>
</dbReference>
<evidence type="ECO:0000313" key="7">
    <source>
        <dbReference type="Proteomes" id="UP000516361"/>
    </source>
</evidence>